<feature type="coiled-coil region" evidence="1">
    <location>
        <begin position="14"/>
        <end position="94"/>
    </location>
</feature>
<dbReference type="AlphaFoldDB" id="X6MWQ5"/>
<keyword evidence="3" id="KW-1185">Reference proteome</keyword>
<evidence type="ECO:0000256" key="1">
    <source>
        <dbReference type="SAM" id="Coils"/>
    </source>
</evidence>
<evidence type="ECO:0000313" key="3">
    <source>
        <dbReference type="Proteomes" id="UP000023152"/>
    </source>
</evidence>
<comment type="caution">
    <text evidence="2">The sequence shown here is derived from an EMBL/GenBank/DDBJ whole genome shotgun (WGS) entry which is preliminary data.</text>
</comment>
<name>X6MWQ5_RETFI</name>
<organism evidence="2 3">
    <name type="scientific">Reticulomyxa filosa</name>
    <dbReference type="NCBI Taxonomy" id="46433"/>
    <lineage>
        <taxon>Eukaryota</taxon>
        <taxon>Sar</taxon>
        <taxon>Rhizaria</taxon>
        <taxon>Retaria</taxon>
        <taxon>Foraminifera</taxon>
        <taxon>Monothalamids</taxon>
        <taxon>Reticulomyxidae</taxon>
        <taxon>Reticulomyxa</taxon>
    </lineage>
</organism>
<sequence>MVATNSNERPIGENDEIVHRLKEKEQECQRMREELTQLRDECQLLRQQNEQLTVENKNLENELVTVANAEKAKAEHWQAENEHLQQQLALLKDMQQIHESHLRTHSQTHSHYEFLDMHDNDKIKEINTAALETQMNQLQQELQQTQDENNDLVEKLKRTNIELQKKDEILQVVTNKNDEMLDELVRLRSQDVVLVPSKQDLEQLQEEFNQYEQFLKSAVSLLLK</sequence>
<accession>X6MWQ5</accession>
<dbReference type="Proteomes" id="UP000023152">
    <property type="component" value="Unassembled WGS sequence"/>
</dbReference>
<protein>
    <submittedName>
        <fullName evidence="2">RNB-like protein</fullName>
    </submittedName>
</protein>
<proteinExistence type="predicted"/>
<reference evidence="2 3" key="1">
    <citation type="journal article" date="2013" name="Curr. Biol.">
        <title>The Genome of the Foraminiferan Reticulomyxa filosa.</title>
        <authorList>
            <person name="Glockner G."/>
            <person name="Hulsmann N."/>
            <person name="Schleicher M."/>
            <person name="Noegel A.A."/>
            <person name="Eichinger L."/>
            <person name="Gallinger C."/>
            <person name="Pawlowski J."/>
            <person name="Sierra R."/>
            <person name="Euteneuer U."/>
            <person name="Pillet L."/>
            <person name="Moustafa A."/>
            <person name="Platzer M."/>
            <person name="Groth M."/>
            <person name="Szafranski K."/>
            <person name="Schliwa M."/>
        </authorList>
    </citation>
    <scope>NUCLEOTIDE SEQUENCE [LARGE SCALE GENOMIC DNA]</scope>
</reference>
<feature type="coiled-coil region" evidence="1">
    <location>
        <begin position="128"/>
        <end position="221"/>
    </location>
</feature>
<keyword evidence="1" id="KW-0175">Coiled coil</keyword>
<evidence type="ECO:0000313" key="2">
    <source>
        <dbReference type="EMBL" id="ETO17887.1"/>
    </source>
</evidence>
<gene>
    <name evidence="2" type="ORF">RFI_19414</name>
</gene>
<dbReference type="EMBL" id="ASPP01015815">
    <property type="protein sequence ID" value="ETO17887.1"/>
    <property type="molecule type" value="Genomic_DNA"/>
</dbReference>